<comment type="cofactor">
    <cofactor evidence="1">
        <name>Mn(2+)</name>
        <dbReference type="ChEBI" id="CHEBI:29035"/>
    </cofactor>
</comment>
<evidence type="ECO:0000256" key="4">
    <source>
        <dbReference type="ARBA" id="ARBA00022723"/>
    </source>
</evidence>
<dbReference type="RefSeq" id="WP_044193352.1">
    <property type="nucleotide sequence ID" value="NZ_KE386764.1"/>
</dbReference>
<dbReference type="Proteomes" id="UP000033035">
    <property type="component" value="Unassembled WGS sequence"/>
</dbReference>
<evidence type="ECO:0000256" key="2">
    <source>
        <dbReference type="ARBA" id="ARBA00001946"/>
    </source>
</evidence>
<keyword evidence="4" id="KW-0479">Metal-binding</keyword>
<dbReference type="HOGENOM" id="CLU_060500_0_1_10"/>
<dbReference type="GO" id="GO:0046872">
    <property type="term" value="F:metal ion binding"/>
    <property type="evidence" value="ECO:0007669"/>
    <property type="project" value="UniProtKB-KW"/>
</dbReference>
<dbReference type="GO" id="GO:0006281">
    <property type="term" value="P:DNA repair"/>
    <property type="evidence" value="ECO:0007669"/>
    <property type="project" value="UniProtKB-KW"/>
</dbReference>
<evidence type="ECO:0000313" key="11">
    <source>
        <dbReference type="EMBL" id="KKB55198.1"/>
    </source>
</evidence>
<evidence type="ECO:0000259" key="10">
    <source>
        <dbReference type="Pfam" id="PF03372"/>
    </source>
</evidence>
<evidence type="ECO:0000313" key="12">
    <source>
        <dbReference type="Proteomes" id="UP000033035"/>
    </source>
</evidence>
<dbReference type="PANTHER" id="PTHR15822:SF4">
    <property type="entry name" value="TYROSYL-DNA PHOSPHODIESTERASE 2"/>
    <property type="match status" value="1"/>
</dbReference>
<dbReference type="EMBL" id="AQHW01000015">
    <property type="protein sequence ID" value="KKB55198.1"/>
    <property type="molecule type" value="Genomic_DNA"/>
</dbReference>
<evidence type="ECO:0000256" key="6">
    <source>
        <dbReference type="ARBA" id="ARBA00022801"/>
    </source>
</evidence>
<dbReference type="Pfam" id="PF03372">
    <property type="entry name" value="Exo_endo_phos"/>
    <property type="match status" value="1"/>
</dbReference>
<dbReference type="STRING" id="1203610.HMPREF1536_02655"/>
<dbReference type="PANTHER" id="PTHR15822">
    <property type="entry name" value="TRAF AND TNF RECEPTOR-ASSOCIATED PROTEIN"/>
    <property type="match status" value="1"/>
</dbReference>
<comment type="caution">
    <text evidence="11">The sequence shown here is derived from an EMBL/GenBank/DDBJ whole genome shotgun (WGS) entry which is preliminary data.</text>
</comment>
<evidence type="ECO:0000256" key="3">
    <source>
        <dbReference type="ARBA" id="ARBA00022722"/>
    </source>
</evidence>
<keyword evidence="12" id="KW-1185">Reference proteome</keyword>
<dbReference type="Gene3D" id="3.60.10.10">
    <property type="entry name" value="Endonuclease/exonuclease/phosphatase"/>
    <property type="match status" value="1"/>
</dbReference>
<protein>
    <recommendedName>
        <fullName evidence="10">Endonuclease/exonuclease/phosphatase domain-containing protein</fullName>
    </recommendedName>
</protein>
<keyword evidence="8" id="KW-0234">DNA repair</keyword>
<keyword evidence="9" id="KW-0812">Transmembrane</keyword>
<proteinExistence type="predicted"/>
<keyword evidence="9" id="KW-1133">Transmembrane helix</keyword>
<dbReference type="CDD" id="cd09084">
    <property type="entry name" value="EEP-2"/>
    <property type="match status" value="1"/>
</dbReference>
<accession>A0A0F5JBV8</accession>
<dbReference type="InterPro" id="IPR036691">
    <property type="entry name" value="Endo/exonu/phosph_ase_sf"/>
</dbReference>
<reference evidence="11 12" key="1">
    <citation type="submission" date="2013-04" db="EMBL/GenBank/DDBJ databases">
        <title>The Genome Sequence of Parabacteroides gordonii DSM 23371.</title>
        <authorList>
            <consortium name="The Broad Institute Genomics Platform"/>
            <person name="Earl A."/>
            <person name="Ward D."/>
            <person name="Feldgarden M."/>
            <person name="Gevers D."/>
            <person name="Martens E."/>
            <person name="Sakamoto M."/>
            <person name="Benno Y."/>
            <person name="Suzuki N."/>
            <person name="Matsunaga N."/>
            <person name="Koshihara K."/>
            <person name="Seki M."/>
            <person name="Komiya H."/>
            <person name="Walker B."/>
            <person name="Young S."/>
            <person name="Zeng Q."/>
            <person name="Gargeya S."/>
            <person name="Fitzgerald M."/>
            <person name="Haas B."/>
            <person name="Abouelleil A."/>
            <person name="Allen A.W."/>
            <person name="Alvarado L."/>
            <person name="Arachchi H.M."/>
            <person name="Berlin A.M."/>
            <person name="Chapman S.B."/>
            <person name="Gainer-Dewar J."/>
            <person name="Goldberg J."/>
            <person name="Griggs A."/>
            <person name="Gujja S."/>
            <person name="Hansen M."/>
            <person name="Howarth C."/>
            <person name="Imamovic A."/>
            <person name="Ireland A."/>
            <person name="Larimer J."/>
            <person name="McCowan C."/>
            <person name="Murphy C."/>
            <person name="Pearson M."/>
            <person name="Poon T.W."/>
            <person name="Priest M."/>
            <person name="Roberts A."/>
            <person name="Saif S."/>
            <person name="Shea T."/>
            <person name="Sisk P."/>
            <person name="Sykes S."/>
            <person name="Wortman J."/>
            <person name="Nusbaum C."/>
            <person name="Birren B."/>
        </authorList>
    </citation>
    <scope>NUCLEOTIDE SEQUENCE [LARGE SCALE GENOMIC DNA]</scope>
    <source>
        <strain evidence="11 12">MS-1</strain>
    </source>
</reference>
<keyword evidence="9" id="KW-0472">Membrane</keyword>
<evidence type="ECO:0000256" key="8">
    <source>
        <dbReference type="ARBA" id="ARBA00023204"/>
    </source>
</evidence>
<dbReference type="AlphaFoldDB" id="A0A0F5JBV8"/>
<evidence type="ECO:0000256" key="1">
    <source>
        <dbReference type="ARBA" id="ARBA00001936"/>
    </source>
</evidence>
<evidence type="ECO:0000256" key="9">
    <source>
        <dbReference type="SAM" id="Phobius"/>
    </source>
</evidence>
<feature type="domain" description="Endonuclease/exonuclease/phosphatase" evidence="10">
    <location>
        <begin position="110"/>
        <end position="360"/>
    </location>
</feature>
<dbReference type="GO" id="GO:0016787">
    <property type="term" value="F:hydrolase activity"/>
    <property type="evidence" value="ECO:0007669"/>
    <property type="project" value="UniProtKB-KW"/>
</dbReference>
<comment type="cofactor">
    <cofactor evidence="2">
        <name>Mg(2+)</name>
        <dbReference type="ChEBI" id="CHEBI:18420"/>
    </cofactor>
</comment>
<feature type="transmembrane region" description="Helical" evidence="9">
    <location>
        <begin position="44"/>
        <end position="67"/>
    </location>
</feature>
<evidence type="ECO:0000256" key="5">
    <source>
        <dbReference type="ARBA" id="ARBA00022763"/>
    </source>
</evidence>
<keyword evidence="7" id="KW-0460">Magnesium</keyword>
<organism evidence="11 12">
    <name type="scientific">Parabacteroides gordonii MS-1 = DSM 23371</name>
    <dbReference type="NCBI Taxonomy" id="1203610"/>
    <lineage>
        <taxon>Bacteria</taxon>
        <taxon>Pseudomonadati</taxon>
        <taxon>Bacteroidota</taxon>
        <taxon>Bacteroidia</taxon>
        <taxon>Bacteroidales</taxon>
        <taxon>Tannerellaceae</taxon>
        <taxon>Parabacteroides</taxon>
    </lineage>
</organism>
<dbReference type="InterPro" id="IPR051547">
    <property type="entry name" value="TDP2-like"/>
</dbReference>
<feature type="transmembrane region" description="Helical" evidence="9">
    <location>
        <begin position="12"/>
        <end position="32"/>
    </location>
</feature>
<dbReference type="PATRIC" id="fig|1203610.3.peg.2722"/>
<dbReference type="SUPFAM" id="SSF56219">
    <property type="entry name" value="DNase I-like"/>
    <property type="match status" value="1"/>
</dbReference>
<dbReference type="InterPro" id="IPR005135">
    <property type="entry name" value="Endo/exonuclease/phosphatase"/>
</dbReference>
<sequence>MSEGLKTLKLLFKSLFVLTNVLIVVLFIASAWSDRVSPDTALVFSYLGLAFPILCVLNLCFIIYWLFLWEWRFLLIGLSAFLLCWGPVKKYFPYHSQTKDIPKENVLKVLTYNVMGFGYKDHTKDSPNKIIQYIASSGADIVCLQEYAVSKSDKFLTPNKLFRALDMYPYRSVISVNSSGYLSSGIAVFSKYPISNSRRVDYKSDYNCSSVHELNVKGKKLTLINNHLESFKLTMEDRSRYTAFIKNISTDTFDGIKGALEQKLGPAFRIRAKQAEAVAAEIAKAKGDYVLVCGDFNDTPISYAHRTIQGPLVDSFAESGRGMGVTYNQNMFLFRIDNILHSSNMKSINCTIDKIRYSDHYPLWCYLTMEN</sequence>
<gene>
    <name evidence="11" type="ORF">HMPREF1536_02655</name>
</gene>
<keyword evidence="6" id="KW-0378">Hydrolase</keyword>
<evidence type="ECO:0000256" key="7">
    <source>
        <dbReference type="ARBA" id="ARBA00022842"/>
    </source>
</evidence>
<name>A0A0F5JBV8_9BACT</name>
<keyword evidence="5" id="KW-0227">DNA damage</keyword>
<keyword evidence="3" id="KW-0540">Nuclease</keyword>
<dbReference type="GO" id="GO:0004518">
    <property type="term" value="F:nuclease activity"/>
    <property type="evidence" value="ECO:0007669"/>
    <property type="project" value="UniProtKB-KW"/>
</dbReference>